<dbReference type="InterPro" id="IPR011206">
    <property type="entry name" value="Citrate_lyase_beta/mcl1/mcl2"/>
</dbReference>
<name>A0A917X2K0_9ACTN</name>
<evidence type="ECO:0000256" key="5">
    <source>
        <dbReference type="PIRSR" id="PIRSR015582-2"/>
    </source>
</evidence>
<dbReference type="PANTHER" id="PTHR32308:SF0">
    <property type="entry name" value="HPCH_HPAI ALDOLASE_CITRATE LYASE DOMAIN-CONTAINING PROTEIN"/>
    <property type="match status" value="1"/>
</dbReference>
<proteinExistence type="predicted"/>
<comment type="cofactor">
    <cofactor evidence="1">
        <name>Mg(2+)</name>
        <dbReference type="ChEBI" id="CHEBI:18420"/>
    </cofactor>
</comment>
<feature type="binding site" evidence="5">
    <location>
        <position position="152"/>
    </location>
    <ligand>
        <name>Mg(2+)</name>
        <dbReference type="ChEBI" id="CHEBI:18420"/>
    </ligand>
</feature>
<dbReference type="InterPro" id="IPR005000">
    <property type="entry name" value="Aldolase/citrate-lyase_domain"/>
</dbReference>
<keyword evidence="7" id="KW-0456">Lyase</keyword>
<dbReference type="GO" id="GO:0000287">
    <property type="term" value="F:magnesium ion binding"/>
    <property type="evidence" value="ECO:0007669"/>
    <property type="project" value="TreeGrafter"/>
</dbReference>
<evidence type="ECO:0000313" key="7">
    <source>
        <dbReference type="EMBL" id="GGM62213.1"/>
    </source>
</evidence>
<keyword evidence="3 5" id="KW-0460">Magnesium</keyword>
<accession>A0A917X2K0</accession>
<dbReference type="EMBL" id="BMNB01000037">
    <property type="protein sequence ID" value="GGM62213.1"/>
    <property type="molecule type" value="Genomic_DNA"/>
</dbReference>
<feature type="binding site" evidence="4">
    <location>
        <position position="126"/>
    </location>
    <ligand>
        <name>substrate</name>
    </ligand>
</feature>
<dbReference type="GO" id="GO:0016829">
    <property type="term" value="F:lyase activity"/>
    <property type="evidence" value="ECO:0007669"/>
    <property type="project" value="UniProtKB-KW"/>
</dbReference>
<dbReference type="Proteomes" id="UP000608890">
    <property type="component" value="Unassembled WGS sequence"/>
</dbReference>
<dbReference type="AlphaFoldDB" id="A0A917X2K0"/>
<dbReference type="GO" id="GO:0006107">
    <property type="term" value="P:oxaloacetate metabolic process"/>
    <property type="evidence" value="ECO:0007669"/>
    <property type="project" value="TreeGrafter"/>
</dbReference>
<dbReference type="SUPFAM" id="SSF51621">
    <property type="entry name" value="Phosphoenolpyruvate/pyruvate domain"/>
    <property type="match status" value="1"/>
</dbReference>
<evidence type="ECO:0000256" key="1">
    <source>
        <dbReference type="ARBA" id="ARBA00001946"/>
    </source>
</evidence>
<evidence type="ECO:0000256" key="4">
    <source>
        <dbReference type="PIRSR" id="PIRSR015582-1"/>
    </source>
</evidence>
<comment type="caution">
    <text evidence="7">The sequence shown here is derived from an EMBL/GenBank/DDBJ whole genome shotgun (WGS) entry which is preliminary data.</text>
</comment>
<dbReference type="InterPro" id="IPR040442">
    <property type="entry name" value="Pyrv_kinase-like_dom_sf"/>
</dbReference>
<evidence type="ECO:0000259" key="6">
    <source>
        <dbReference type="Pfam" id="PF03328"/>
    </source>
</evidence>
<feature type="domain" description="HpcH/HpaI aldolase/citrate lyase" evidence="6">
    <location>
        <begin position="6"/>
        <end position="221"/>
    </location>
</feature>
<organism evidence="7 8">
    <name type="scientific">Micromonospora sonchi</name>
    <dbReference type="NCBI Taxonomy" id="1763543"/>
    <lineage>
        <taxon>Bacteria</taxon>
        <taxon>Bacillati</taxon>
        <taxon>Actinomycetota</taxon>
        <taxon>Actinomycetes</taxon>
        <taxon>Micromonosporales</taxon>
        <taxon>Micromonosporaceae</taxon>
        <taxon>Micromonospora</taxon>
    </lineage>
</organism>
<dbReference type="PANTHER" id="PTHR32308">
    <property type="entry name" value="LYASE BETA SUBUNIT, PUTATIVE (AFU_ORTHOLOGUE AFUA_4G13030)-RELATED"/>
    <property type="match status" value="1"/>
</dbReference>
<protein>
    <submittedName>
        <fullName evidence="7">CoA ester lyase</fullName>
    </submittedName>
</protein>
<dbReference type="PIRSF" id="PIRSF015582">
    <property type="entry name" value="Cit_lyase_B"/>
    <property type="match status" value="1"/>
</dbReference>
<gene>
    <name evidence="7" type="ORF">GCM10011608_54190</name>
</gene>
<evidence type="ECO:0000256" key="3">
    <source>
        <dbReference type="ARBA" id="ARBA00022842"/>
    </source>
</evidence>
<dbReference type="Pfam" id="PF03328">
    <property type="entry name" value="HpcH_HpaI"/>
    <property type="match status" value="1"/>
</dbReference>
<feature type="binding site" evidence="4">
    <location>
        <position position="67"/>
    </location>
    <ligand>
        <name>substrate</name>
    </ligand>
</feature>
<reference evidence="7" key="1">
    <citation type="journal article" date="2014" name="Int. J. Syst. Evol. Microbiol.">
        <title>Complete genome sequence of Corynebacterium casei LMG S-19264T (=DSM 44701T), isolated from a smear-ripened cheese.</title>
        <authorList>
            <consortium name="US DOE Joint Genome Institute (JGI-PGF)"/>
            <person name="Walter F."/>
            <person name="Albersmeier A."/>
            <person name="Kalinowski J."/>
            <person name="Ruckert C."/>
        </authorList>
    </citation>
    <scope>NUCLEOTIDE SEQUENCE</scope>
    <source>
        <strain evidence="7">CGMCC 4.7312</strain>
    </source>
</reference>
<evidence type="ECO:0000313" key="8">
    <source>
        <dbReference type="Proteomes" id="UP000608890"/>
    </source>
</evidence>
<sequence length="283" mass="29412">MTRTPRSYLYAPGNEPRKLAKAAAGVADAVICDLEDAVPPAGKSAARDSVAALLADPPHRDGEWWVRINADSAATDIAAVTCPALHGVVIPKAEPELLAEVAAALGRAESERALPPGAIRVLALLETARGVIALDRVAAAPRVCRLGLGEADLAAELGLRPGPDKEELWSLRAKVVLHSAAAGLAPPVGPVETAVRDADRLDRSTRILLRQGFRARTAIHPAQVPVINEVFTPSPEEVAGALDLVARLSDAVEAGLGVAVDADGRMIDAAVARTARDILGRAT</sequence>
<dbReference type="Gene3D" id="3.20.20.60">
    <property type="entry name" value="Phosphoenolpyruvate-binding domains"/>
    <property type="match status" value="1"/>
</dbReference>
<dbReference type="RefSeq" id="WP_189049327.1">
    <property type="nucleotide sequence ID" value="NZ_BMNB01000037.1"/>
</dbReference>
<keyword evidence="2 5" id="KW-0479">Metal-binding</keyword>
<keyword evidence="8" id="KW-1185">Reference proteome</keyword>
<evidence type="ECO:0000256" key="2">
    <source>
        <dbReference type="ARBA" id="ARBA00022723"/>
    </source>
</evidence>
<reference evidence="7" key="2">
    <citation type="submission" date="2020-09" db="EMBL/GenBank/DDBJ databases">
        <authorList>
            <person name="Sun Q."/>
            <person name="Zhou Y."/>
        </authorList>
    </citation>
    <scope>NUCLEOTIDE SEQUENCE</scope>
    <source>
        <strain evidence="7">CGMCC 4.7312</strain>
    </source>
</reference>
<feature type="binding site" evidence="5">
    <location>
        <position position="126"/>
    </location>
    <ligand>
        <name>Mg(2+)</name>
        <dbReference type="ChEBI" id="CHEBI:18420"/>
    </ligand>
</feature>
<dbReference type="InterPro" id="IPR015813">
    <property type="entry name" value="Pyrv/PenolPyrv_kinase-like_dom"/>
</dbReference>